<proteinExistence type="predicted"/>
<dbReference type="Gene3D" id="1.10.1380.10">
    <property type="entry name" value="Neutral endopeptidase , domain2"/>
    <property type="match status" value="1"/>
</dbReference>
<organism evidence="2 3">
    <name type="scientific">Toxocara canis</name>
    <name type="common">Canine roundworm</name>
    <dbReference type="NCBI Taxonomy" id="6265"/>
    <lineage>
        <taxon>Eukaryota</taxon>
        <taxon>Metazoa</taxon>
        <taxon>Ecdysozoa</taxon>
        <taxon>Nematoda</taxon>
        <taxon>Chromadorea</taxon>
        <taxon>Rhabditida</taxon>
        <taxon>Spirurina</taxon>
        <taxon>Ascaridomorpha</taxon>
        <taxon>Ascaridoidea</taxon>
        <taxon>Toxocaridae</taxon>
        <taxon>Toxocara</taxon>
    </lineage>
</organism>
<dbReference type="Proteomes" id="UP000050794">
    <property type="component" value="Unassembled WGS sequence"/>
</dbReference>
<dbReference type="AlphaFoldDB" id="A0A183U9V8"/>
<evidence type="ECO:0000313" key="2">
    <source>
        <dbReference type="Proteomes" id="UP000050794"/>
    </source>
</evidence>
<dbReference type="WBParaSite" id="TCNE_0000527801-mRNA-1">
    <property type="protein sequence ID" value="TCNE_0000527801-mRNA-1"/>
    <property type="gene ID" value="TCNE_0000527801"/>
</dbReference>
<dbReference type="InterPro" id="IPR042089">
    <property type="entry name" value="Peptidase_M13_dom_2"/>
</dbReference>
<sequence length="43" mass="5396">MRETMEFELKLVNFSADEMIRRDPDRSNNPFQLWQLRDMFPYK</sequence>
<accession>A0A183U9V8</accession>
<reference evidence="1 2" key="2">
    <citation type="submission" date="2018-11" db="EMBL/GenBank/DDBJ databases">
        <authorList>
            <consortium name="Pathogen Informatics"/>
        </authorList>
    </citation>
    <scope>NUCLEOTIDE SEQUENCE [LARGE SCALE GENOMIC DNA]</scope>
</reference>
<gene>
    <name evidence="1" type="ORF">TCNE_LOCUS5278</name>
</gene>
<reference evidence="3" key="1">
    <citation type="submission" date="2016-06" db="UniProtKB">
        <authorList>
            <consortium name="WormBaseParasite"/>
        </authorList>
    </citation>
    <scope>IDENTIFICATION</scope>
</reference>
<dbReference type="EMBL" id="UYWY01012538">
    <property type="protein sequence ID" value="VDM34795.1"/>
    <property type="molecule type" value="Genomic_DNA"/>
</dbReference>
<name>A0A183U9V8_TOXCA</name>
<keyword evidence="2" id="KW-1185">Reference proteome</keyword>
<protein>
    <submittedName>
        <fullName evidence="3">Transposase</fullName>
    </submittedName>
</protein>
<evidence type="ECO:0000313" key="3">
    <source>
        <dbReference type="WBParaSite" id="TCNE_0000527801-mRNA-1"/>
    </source>
</evidence>
<evidence type="ECO:0000313" key="1">
    <source>
        <dbReference type="EMBL" id="VDM34795.1"/>
    </source>
</evidence>